<comment type="subcellular location">
    <subcellularLocation>
        <location evidence="2">Cytoplasm</location>
    </subcellularLocation>
    <subcellularLocation>
        <location evidence="1">Nucleus</location>
    </subcellularLocation>
</comment>
<comment type="caution">
    <text evidence="9">The sequence shown here is derived from an EMBL/GenBank/DDBJ whole genome shotgun (WGS) entry which is preliminary data.</text>
</comment>
<protein>
    <recommendedName>
        <fullName evidence="8">Importin N-terminal domain-containing protein</fullName>
    </recommendedName>
</protein>
<dbReference type="Pfam" id="PF03810">
    <property type="entry name" value="IBN_N"/>
    <property type="match status" value="1"/>
</dbReference>
<feature type="domain" description="Importin N-terminal" evidence="8">
    <location>
        <begin position="24"/>
        <end position="103"/>
    </location>
</feature>
<dbReference type="InterPro" id="IPR001494">
    <property type="entry name" value="Importin-beta_N"/>
</dbReference>
<keyword evidence="7" id="KW-0539">Nucleus</keyword>
<dbReference type="PROSITE" id="PS50166">
    <property type="entry name" value="IMPORTIN_B_NT"/>
    <property type="match status" value="1"/>
</dbReference>
<evidence type="ECO:0000256" key="4">
    <source>
        <dbReference type="ARBA" id="ARBA00022448"/>
    </source>
</evidence>
<evidence type="ECO:0000256" key="2">
    <source>
        <dbReference type="ARBA" id="ARBA00004496"/>
    </source>
</evidence>
<dbReference type="PANTHER" id="PTHR10997:SF8">
    <property type="entry name" value="EXPORTIN-2"/>
    <property type="match status" value="1"/>
</dbReference>
<accession>A0AAD2FJ78</accession>
<evidence type="ECO:0000259" key="8">
    <source>
        <dbReference type="PROSITE" id="PS50166"/>
    </source>
</evidence>
<keyword evidence="4" id="KW-0813">Transport</keyword>
<evidence type="ECO:0000313" key="9">
    <source>
        <dbReference type="EMBL" id="CAJ1942948.1"/>
    </source>
</evidence>
<dbReference type="EMBL" id="CAKOGP040001112">
    <property type="protein sequence ID" value="CAJ1942948.1"/>
    <property type="molecule type" value="Genomic_DNA"/>
</dbReference>
<dbReference type="GO" id="GO:0005049">
    <property type="term" value="F:nuclear export signal receptor activity"/>
    <property type="evidence" value="ECO:0007669"/>
    <property type="project" value="TreeGrafter"/>
</dbReference>
<proteinExistence type="inferred from homology"/>
<sequence>MAQFDLAQVLSQTISPYADARKQAEAQLIQASKRPGHAMEVVRLVASADGTDPAVRQSAAVHFKNLIKKGWDESKDEVDRQGILISGDDRTTVKKHLVELMCTVPPQIQAQVSESISLIAGVDFPQKWEYLLPELVQKMQSPDLAVVNGCLMTVNAILKRFRYVQRSDALYADLIFALNHLQQPLLIMFAQTGKHVEASQNDPQRLIQLFESLRLMCRIFFSLNFQDLPEFFEDHIKEWMDEFAKYLQYTNPLLVDPDEETDPSPIDKLQAAIIQNLKIYADKDEEPFLPFLPDFTKLVWNLLIGLTPHPKHDRLTVGSINFLSSLVEKKMHNALFQEQSTLQQIVTSIVIPNLMVREADEEKFEDDPQEYILTEIEGSDSESRRKCSRDLLRAMCRQFEVPTSEICKQHIADMLAQSARDPSKWAAKDAAIHLMLGIAIRLESHQGVSELNDNVNMLEFFSTQVFSELQDTNHSNRPMVKATGLKFVCTFRKQFTREQLIGLLPLLIAHLGSPSIVVHTLAGYAIERIMMTSEVDATTQQKRYKISRVELQPLLESLFTGLFGIIDNAEWNENEHVMKCTMRALSRAGEDVVPITDIVFNKLAAALGRVCKNPRNPSYNHYLFESIAALVRNVCSKDPSQTAQLEALLFPPFQTVLQMDISEFTPYVFQVLAQLLEYRPKETGLGEAYTSLFEPLLTASLWERKGNVPGLVRLLTAYLKMAAADLVAGGHLVPFLGIFQKLLASKATEASACELLTAITIYVPMDQLSQYLPEVFRITLHKLMQGKSNKFPVLAIQYFALFSGLHGGQAIFGYLNQAALPLLVQIWSPKAKIAAHSLILAKTQAVGLTRLLCETPALLADDNVKKIWAQTFASLVGILSSNTFSANEIIGDEPEMEIAYDASYSQLSLATKKAHDPFPNIADPMAMFKESLEQLNTANPGVISPIIQLGVSSDPKIASGFQSICQRTGLRL</sequence>
<dbReference type="GO" id="GO:0005635">
    <property type="term" value="C:nuclear envelope"/>
    <property type="evidence" value="ECO:0007669"/>
    <property type="project" value="TreeGrafter"/>
</dbReference>
<reference evidence="9" key="1">
    <citation type="submission" date="2023-08" db="EMBL/GenBank/DDBJ databases">
        <authorList>
            <person name="Audoor S."/>
            <person name="Bilcke G."/>
        </authorList>
    </citation>
    <scope>NUCLEOTIDE SEQUENCE</scope>
</reference>
<dbReference type="AlphaFoldDB" id="A0AAD2FJ78"/>
<evidence type="ECO:0000256" key="7">
    <source>
        <dbReference type="ARBA" id="ARBA00023242"/>
    </source>
</evidence>
<dbReference type="SMART" id="SM00913">
    <property type="entry name" value="IBN_N"/>
    <property type="match status" value="1"/>
</dbReference>
<evidence type="ECO:0000256" key="6">
    <source>
        <dbReference type="ARBA" id="ARBA00022927"/>
    </source>
</evidence>
<dbReference type="GO" id="GO:0005829">
    <property type="term" value="C:cytosol"/>
    <property type="evidence" value="ECO:0007669"/>
    <property type="project" value="TreeGrafter"/>
</dbReference>
<name>A0AAD2FJ78_9STRA</name>
<dbReference type="InterPro" id="IPR005043">
    <property type="entry name" value="XPO2_C"/>
</dbReference>
<dbReference type="InterPro" id="IPR013713">
    <property type="entry name" value="XPO2_central"/>
</dbReference>
<evidence type="ECO:0000256" key="5">
    <source>
        <dbReference type="ARBA" id="ARBA00022490"/>
    </source>
</evidence>
<dbReference type="GO" id="GO:0031267">
    <property type="term" value="F:small GTPase binding"/>
    <property type="evidence" value="ECO:0007669"/>
    <property type="project" value="InterPro"/>
</dbReference>
<comment type="similarity">
    <text evidence="3">Belongs to the XPO2/CSE1 family.</text>
</comment>
<dbReference type="SUPFAM" id="SSF48371">
    <property type="entry name" value="ARM repeat"/>
    <property type="match status" value="1"/>
</dbReference>
<evidence type="ECO:0000313" key="10">
    <source>
        <dbReference type="Proteomes" id="UP001295423"/>
    </source>
</evidence>
<dbReference type="GO" id="GO:0006606">
    <property type="term" value="P:protein import into nucleus"/>
    <property type="evidence" value="ECO:0007669"/>
    <property type="project" value="TreeGrafter"/>
</dbReference>
<dbReference type="Pfam" id="PF03378">
    <property type="entry name" value="CAS_CSE1"/>
    <property type="match status" value="1"/>
</dbReference>
<evidence type="ECO:0000256" key="3">
    <source>
        <dbReference type="ARBA" id="ARBA00008669"/>
    </source>
</evidence>
<keyword evidence="5" id="KW-0963">Cytoplasm</keyword>
<dbReference type="Pfam" id="PF08506">
    <property type="entry name" value="Cse1"/>
    <property type="match status" value="1"/>
</dbReference>
<organism evidence="9 10">
    <name type="scientific">Cylindrotheca closterium</name>
    <dbReference type="NCBI Taxonomy" id="2856"/>
    <lineage>
        <taxon>Eukaryota</taxon>
        <taxon>Sar</taxon>
        <taxon>Stramenopiles</taxon>
        <taxon>Ochrophyta</taxon>
        <taxon>Bacillariophyta</taxon>
        <taxon>Bacillariophyceae</taxon>
        <taxon>Bacillariophycidae</taxon>
        <taxon>Bacillariales</taxon>
        <taxon>Bacillariaceae</taxon>
        <taxon>Cylindrotheca</taxon>
    </lineage>
</organism>
<dbReference type="InterPro" id="IPR011989">
    <property type="entry name" value="ARM-like"/>
</dbReference>
<dbReference type="GO" id="GO:0006611">
    <property type="term" value="P:protein export from nucleus"/>
    <property type="evidence" value="ECO:0007669"/>
    <property type="project" value="TreeGrafter"/>
</dbReference>
<keyword evidence="10" id="KW-1185">Reference proteome</keyword>
<dbReference type="InterPro" id="IPR016024">
    <property type="entry name" value="ARM-type_fold"/>
</dbReference>
<dbReference type="Gene3D" id="1.25.10.10">
    <property type="entry name" value="Leucine-rich Repeat Variant"/>
    <property type="match status" value="1"/>
</dbReference>
<gene>
    <name evidence="9" type="ORF">CYCCA115_LOCUS8201</name>
</gene>
<keyword evidence="6" id="KW-0653">Protein transport</keyword>
<dbReference type="Proteomes" id="UP001295423">
    <property type="component" value="Unassembled WGS sequence"/>
</dbReference>
<dbReference type="PANTHER" id="PTHR10997">
    <property type="entry name" value="IMPORTIN-7, 8, 11"/>
    <property type="match status" value="1"/>
</dbReference>
<evidence type="ECO:0000256" key="1">
    <source>
        <dbReference type="ARBA" id="ARBA00004123"/>
    </source>
</evidence>